<dbReference type="InterPro" id="IPR051834">
    <property type="entry name" value="RING_finger_E3_ligase"/>
</dbReference>
<dbReference type="SMART" id="SM00184">
    <property type="entry name" value="RING"/>
    <property type="match status" value="1"/>
</dbReference>
<reference evidence="7" key="2">
    <citation type="submission" date="2018-10" db="UniProtKB">
        <authorList>
            <consortium name="EnsemblPlants"/>
        </authorList>
    </citation>
    <scope>IDENTIFICATION</scope>
</reference>
<dbReference type="Gramene" id="TraesNOR1B03G00237530.1">
    <property type="protein sequence ID" value="TraesNOR1B03G00237530.1.CDS1"/>
    <property type="gene ID" value="TraesNOR1B03G00237530"/>
</dbReference>
<name>A0A3B5YTF7_WHEAT</name>
<proteinExistence type="predicted"/>
<dbReference type="Gramene" id="TraesLAC1B03G00237560.1">
    <property type="protein sequence ID" value="TraesLAC1B03G00237560.1.CDS1"/>
    <property type="gene ID" value="TraesLAC1B03G00237560"/>
</dbReference>
<dbReference type="RefSeq" id="XP_044366588.1">
    <property type="nucleotide sequence ID" value="XM_044510653.1"/>
</dbReference>
<dbReference type="SMR" id="A0A3B5YTF7"/>
<dbReference type="Pfam" id="PF13639">
    <property type="entry name" value="zf-RING_2"/>
    <property type="match status" value="1"/>
</dbReference>
<dbReference type="GeneID" id="123088442"/>
<dbReference type="Gramene" id="TraesJUL1B03G00233350.1">
    <property type="protein sequence ID" value="TraesJUL1B03G00233350.1.CDS1"/>
    <property type="gene ID" value="TraesJUL1B03G00233350"/>
</dbReference>
<evidence type="ECO:0000259" key="6">
    <source>
        <dbReference type="PROSITE" id="PS50089"/>
    </source>
</evidence>
<reference evidence="7" key="1">
    <citation type="submission" date="2018-08" db="EMBL/GenBank/DDBJ databases">
        <authorList>
            <person name="Rossello M."/>
        </authorList>
    </citation>
    <scope>NUCLEOTIDE SEQUENCE [LARGE SCALE GENOMIC DNA]</scope>
    <source>
        <strain evidence="7">cv. Chinese Spring</strain>
    </source>
</reference>
<dbReference type="Gramene" id="TraesCS1B02G118700.1">
    <property type="protein sequence ID" value="TraesCS1B02G118700.1.cds1"/>
    <property type="gene ID" value="TraesCS1B02G118700"/>
</dbReference>
<dbReference type="Gramene" id="TraesROB_scaffold_078390_01G000200.1">
    <property type="protein sequence ID" value="TraesROB_scaffold_078390_01G000200.1"/>
    <property type="gene ID" value="TraesROB_scaffold_078390_01G000200"/>
</dbReference>
<evidence type="ECO:0000313" key="8">
    <source>
        <dbReference type="Proteomes" id="UP000019116"/>
    </source>
</evidence>
<feature type="region of interest" description="Disordered" evidence="5">
    <location>
        <begin position="145"/>
        <end position="164"/>
    </location>
</feature>
<feature type="domain" description="RING-type" evidence="6">
    <location>
        <begin position="83"/>
        <end position="126"/>
    </location>
</feature>
<organism evidence="7">
    <name type="scientific">Triticum aestivum</name>
    <name type="common">Wheat</name>
    <dbReference type="NCBI Taxonomy" id="4565"/>
    <lineage>
        <taxon>Eukaryota</taxon>
        <taxon>Viridiplantae</taxon>
        <taxon>Streptophyta</taxon>
        <taxon>Embryophyta</taxon>
        <taxon>Tracheophyta</taxon>
        <taxon>Spermatophyta</taxon>
        <taxon>Magnoliopsida</taxon>
        <taxon>Liliopsida</taxon>
        <taxon>Poales</taxon>
        <taxon>Poaceae</taxon>
        <taxon>BOP clade</taxon>
        <taxon>Pooideae</taxon>
        <taxon>Triticodae</taxon>
        <taxon>Triticeae</taxon>
        <taxon>Triticinae</taxon>
        <taxon>Triticum</taxon>
    </lineage>
</organism>
<keyword evidence="2 4" id="KW-0863">Zinc-finger</keyword>
<accession>A0A3B5YTF7</accession>
<dbReference type="OrthoDB" id="21204at2759"/>
<gene>
    <name evidence="7" type="primary">LOC123088442</name>
</gene>
<evidence type="ECO:0000256" key="1">
    <source>
        <dbReference type="ARBA" id="ARBA00022723"/>
    </source>
</evidence>
<dbReference type="STRING" id="4565.A0A3B5YTF7"/>
<dbReference type="Gramene" id="TraesCS1B03G0323600.1">
    <property type="protein sequence ID" value="TraesCS1B03G0323600.1.CDS1"/>
    <property type="gene ID" value="TraesCS1B03G0323600"/>
</dbReference>
<dbReference type="Gramene" id="TraesWEE_scaffold_065296_01G000200.1">
    <property type="protein sequence ID" value="TraesWEE_scaffold_065296_01G000200.1"/>
    <property type="gene ID" value="TraesWEE_scaffold_065296_01G000200"/>
</dbReference>
<dbReference type="Gramene" id="TraesMAC1B03G00235570.1">
    <property type="protein sequence ID" value="TraesMAC1B03G00235570.1.CDS1"/>
    <property type="gene ID" value="TraesMAC1B03G00235570"/>
</dbReference>
<feature type="region of interest" description="Disordered" evidence="5">
    <location>
        <begin position="1"/>
        <end position="62"/>
    </location>
</feature>
<sequence length="178" mass="20356">METVARGAEVHVENGCDAPTGESGRRRGRDEFERPPEWDALDARLDEQERLDREQDERRDPASLPAMLGLPLAKVGETREHLCLICFDDFVPGCYKKIRTMDCSHSFHQRCIFDWLLIDRRCPICRFAMASEKESLLEEEKKERLHRQGAAAEEEEKLHGQGSAAAEDTFFIFGTNSS</sequence>
<dbReference type="PROSITE" id="PS50089">
    <property type="entry name" value="ZF_RING_2"/>
    <property type="match status" value="1"/>
</dbReference>
<dbReference type="Gramene" id="TraesCLE_scaffold_069503_01G000200.1">
    <property type="protein sequence ID" value="TraesCLE_scaffold_069503_01G000200.1"/>
    <property type="gene ID" value="TraesCLE_scaffold_069503_01G000200"/>
</dbReference>
<dbReference type="Gramene" id="TraesSYM1B03G00239770.1">
    <property type="protein sequence ID" value="TraesSYM1B03G00239770.1.CDS1"/>
    <property type="gene ID" value="TraesSYM1B03G00239770"/>
</dbReference>
<evidence type="ECO:0000256" key="4">
    <source>
        <dbReference type="PROSITE-ProRule" id="PRU00175"/>
    </source>
</evidence>
<dbReference type="PANTHER" id="PTHR45931">
    <property type="entry name" value="SI:CH211-59O9.10"/>
    <property type="match status" value="1"/>
</dbReference>
<dbReference type="InterPro" id="IPR013083">
    <property type="entry name" value="Znf_RING/FYVE/PHD"/>
</dbReference>
<evidence type="ECO:0000256" key="3">
    <source>
        <dbReference type="ARBA" id="ARBA00022833"/>
    </source>
</evidence>
<dbReference type="GO" id="GO:0008270">
    <property type="term" value="F:zinc ion binding"/>
    <property type="evidence" value="ECO:0007669"/>
    <property type="project" value="UniProtKB-KW"/>
</dbReference>
<keyword evidence="1" id="KW-0479">Metal-binding</keyword>
<dbReference type="OMA" id="HEEECAI"/>
<dbReference type="EnsemblPlants" id="TraesCS1B02G118700.1">
    <property type="protein sequence ID" value="TraesCS1B02G118700.1.cds1"/>
    <property type="gene ID" value="TraesCS1B02G118700"/>
</dbReference>
<evidence type="ECO:0000256" key="2">
    <source>
        <dbReference type="ARBA" id="ARBA00022771"/>
    </source>
</evidence>
<evidence type="ECO:0000313" key="7">
    <source>
        <dbReference type="EnsemblPlants" id="TraesCS1B02G118700.1.cds1"/>
    </source>
</evidence>
<dbReference type="Proteomes" id="UP000019116">
    <property type="component" value="Chromosome 1B"/>
</dbReference>
<dbReference type="Gramene" id="TraesARI1B03G00236880.1">
    <property type="protein sequence ID" value="TraesARI1B03G00236880.1.CDS1"/>
    <property type="gene ID" value="TraesARI1B03G00236880"/>
</dbReference>
<dbReference type="Gramene" id="TraesRN1B0100320800.1">
    <property type="protein sequence ID" value="TraesRN1B0100320800.1"/>
    <property type="gene ID" value="TraesRN1B0100320800"/>
</dbReference>
<dbReference type="Gene3D" id="3.30.40.10">
    <property type="entry name" value="Zinc/RING finger domain, C3HC4 (zinc finger)"/>
    <property type="match status" value="1"/>
</dbReference>
<keyword evidence="8" id="KW-1185">Reference proteome</keyword>
<dbReference type="Gramene" id="TraesJAG1B03G00233800.1">
    <property type="protein sequence ID" value="TraesJAG1B03G00233800.1.CDS1"/>
    <property type="gene ID" value="TraesJAG1B03G00233800"/>
</dbReference>
<dbReference type="AlphaFoldDB" id="A0A3B5YTF7"/>
<keyword evidence="3" id="KW-0862">Zinc</keyword>
<protein>
    <recommendedName>
        <fullName evidence="6">RING-type domain-containing protein</fullName>
    </recommendedName>
</protein>
<dbReference type="SUPFAM" id="SSF57850">
    <property type="entry name" value="RING/U-box"/>
    <property type="match status" value="1"/>
</dbReference>
<dbReference type="Gramene" id="TraesSTA1B03G00232580.1">
    <property type="protein sequence ID" value="TraesSTA1B03G00232580.1.CDS1"/>
    <property type="gene ID" value="TraesSTA1B03G00232580"/>
</dbReference>
<dbReference type="InterPro" id="IPR001841">
    <property type="entry name" value="Znf_RING"/>
</dbReference>
<evidence type="ECO:0000256" key="5">
    <source>
        <dbReference type="SAM" id="MobiDB-lite"/>
    </source>
</evidence>
<feature type="compositionally biased region" description="Basic and acidic residues" evidence="5">
    <location>
        <begin position="23"/>
        <end position="61"/>
    </location>
</feature>
<dbReference type="Gramene" id="TraesLDM1B03G00233900.1">
    <property type="protein sequence ID" value="TraesLDM1B03G00233900.1.CDS1"/>
    <property type="gene ID" value="TraesLDM1B03G00233900"/>
</dbReference>
<dbReference type="PANTHER" id="PTHR45931:SF23">
    <property type="entry name" value="OS12G0134500 PROTEIN"/>
    <property type="match status" value="1"/>
</dbReference>